<protein>
    <submittedName>
        <fullName evidence="3">Glycosyltransferase family 4 protein</fullName>
    </submittedName>
</protein>
<gene>
    <name evidence="3" type="ORF">D3871_15625</name>
</gene>
<name>A0A3A3FVY6_9BURK</name>
<dbReference type="GO" id="GO:0016757">
    <property type="term" value="F:glycosyltransferase activity"/>
    <property type="evidence" value="ECO:0007669"/>
    <property type="project" value="InterPro"/>
</dbReference>
<evidence type="ECO:0000313" key="3">
    <source>
        <dbReference type="EMBL" id="RJF99790.1"/>
    </source>
</evidence>
<reference evidence="4" key="1">
    <citation type="submission" date="2018-09" db="EMBL/GenBank/DDBJ databases">
        <authorList>
            <person name="Zhu H."/>
        </authorList>
    </citation>
    <scope>NUCLEOTIDE SEQUENCE [LARGE SCALE GENOMIC DNA]</scope>
    <source>
        <strain evidence="4">K1R23-30</strain>
    </source>
</reference>
<keyword evidence="4" id="KW-1185">Reference proteome</keyword>
<organism evidence="3 4">
    <name type="scientific">Noviherbaspirillum saxi</name>
    <dbReference type="NCBI Taxonomy" id="2320863"/>
    <lineage>
        <taxon>Bacteria</taxon>
        <taxon>Pseudomonadati</taxon>
        <taxon>Pseudomonadota</taxon>
        <taxon>Betaproteobacteria</taxon>
        <taxon>Burkholderiales</taxon>
        <taxon>Oxalobacteraceae</taxon>
        <taxon>Noviherbaspirillum</taxon>
    </lineage>
</organism>
<proteinExistence type="predicted"/>
<dbReference type="InterPro" id="IPR028098">
    <property type="entry name" value="Glyco_trans_4-like_N"/>
</dbReference>
<sequence>MKIAQVAPVFERVPPKAYGGTERVISYLTEELVRQGHEVTLFASGDSITRARLLSAMEQSRRFDARDHEWLMYQTIAMDQVNSLATEFDVIHFHTDYLHFPLTRKLAVPHVTTLHGRLDLPQLVPLYRHFHDIPLVSISESQRLPLPGANWRATVHHGLPSDLYEFHPQSEGYFAFVGRISPEKRVDRAIEIAVRCERPLYIAAKVDKADEPYFNEQIKARLNHPLIEYIGEIGDQEKQRLIGNAAALLFPIDWPEPFGIVMIESFACGTPVIAYRHGSIPEILRHRATGFAVSNQEEAIAAATCIGEIDREVCRKEFEHRFTAKHMADNYLRVYQQVQQDYESAGRRIQ</sequence>
<dbReference type="Gene3D" id="3.40.50.2000">
    <property type="entry name" value="Glycogen Phosphorylase B"/>
    <property type="match status" value="2"/>
</dbReference>
<keyword evidence="3" id="KW-0808">Transferase</keyword>
<dbReference type="Pfam" id="PF13439">
    <property type="entry name" value="Glyco_transf_4"/>
    <property type="match status" value="1"/>
</dbReference>
<dbReference type="SUPFAM" id="SSF53756">
    <property type="entry name" value="UDP-Glycosyltransferase/glycogen phosphorylase"/>
    <property type="match status" value="1"/>
</dbReference>
<evidence type="ECO:0000313" key="4">
    <source>
        <dbReference type="Proteomes" id="UP000265955"/>
    </source>
</evidence>
<dbReference type="RefSeq" id="WP_119769735.1">
    <property type="nucleotide sequence ID" value="NZ_QYUO01000001.1"/>
</dbReference>
<dbReference type="CDD" id="cd03802">
    <property type="entry name" value="GT4_AviGT4-like"/>
    <property type="match status" value="1"/>
</dbReference>
<feature type="domain" description="Glycosyltransferase subfamily 4-like N-terminal" evidence="2">
    <location>
        <begin position="18"/>
        <end position="126"/>
    </location>
</feature>
<dbReference type="InterPro" id="IPR001296">
    <property type="entry name" value="Glyco_trans_1"/>
</dbReference>
<dbReference type="OrthoDB" id="8779556at2"/>
<comment type="caution">
    <text evidence="3">The sequence shown here is derived from an EMBL/GenBank/DDBJ whole genome shotgun (WGS) entry which is preliminary data.</text>
</comment>
<dbReference type="PANTHER" id="PTHR45947">
    <property type="entry name" value="SULFOQUINOVOSYL TRANSFERASE SQD2"/>
    <property type="match status" value="1"/>
</dbReference>
<feature type="domain" description="Glycosyl transferase family 1" evidence="1">
    <location>
        <begin position="168"/>
        <end position="302"/>
    </location>
</feature>
<evidence type="ECO:0000259" key="1">
    <source>
        <dbReference type="Pfam" id="PF00534"/>
    </source>
</evidence>
<dbReference type="Proteomes" id="UP000265955">
    <property type="component" value="Unassembled WGS sequence"/>
</dbReference>
<accession>A0A3A3FVY6</accession>
<dbReference type="InterPro" id="IPR050194">
    <property type="entry name" value="Glycosyltransferase_grp1"/>
</dbReference>
<dbReference type="EMBL" id="QYUO01000001">
    <property type="protein sequence ID" value="RJF99790.1"/>
    <property type="molecule type" value="Genomic_DNA"/>
</dbReference>
<dbReference type="AlphaFoldDB" id="A0A3A3FVY6"/>
<evidence type="ECO:0000259" key="2">
    <source>
        <dbReference type="Pfam" id="PF13439"/>
    </source>
</evidence>
<dbReference type="Pfam" id="PF00534">
    <property type="entry name" value="Glycos_transf_1"/>
    <property type="match status" value="1"/>
</dbReference>
<dbReference type="PANTHER" id="PTHR45947:SF13">
    <property type="entry name" value="TRANSFERASE"/>
    <property type="match status" value="1"/>
</dbReference>